<feature type="domain" description="Thioesterase" evidence="3">
    <location>
        <begin position="2"/>
        <end position="211"/>
    </location>
</feature>
<evidence type="ECO:0000259" key="3">
    <source>
        <dbReference type="Pfam" id="PF00975"/>
    </source>
</evidence>
<dbReference type="Proteomes" id="UP000573327">
    <property type="component" value="Unassembled WGS sequence"/>
</dbReference>
<dbReference type="InterPro" id="IPR029058">
    <property type="entry name" value="AB_hydrolase_fold"/>
</dbReference>
<comment type="caution">
    <text evidence="4">The sequence shown here is derived from an EMBL/GenBank/DDBJ whole genome shotgun (WGS) entry which is preliminary data.</text>
</comment>
<dbReference type="GO" id="GO:0008610">
    <property type="term" value="P:lipid biosynthetic process"/>
    <property type="evidence" value="ECO:0007669"/>
    <property type="project" value="TreeGrafter"/>
</dbReference>
<evidence type="ECO:0000256" key="1">
    <source>
        <dbReference type="ARBA" id="ARBA00007169"/>
    </source>
</evidence>
<dbReference type="PANTHER" id="PTHR11487">
    <property type="entry name" value="THIOESTERASE"/>
    <property type="match status" value="1"/>
</dbReference>
<evidence type="ECO:0000313" key="5">
    <source>
        <dbReference type="Proteomes" id="UP000573327"/>
    </source>
</evidence>
<feature type="compositionally biased region" description="Basic and acidic residues" evidence="2">
    <location>
        <begin position="252"/>
        <end position="268"/>
    </location>
</feature>
<dbReference type="InterPro" id="IPR001031">
    <property type="entry name" value="Thioesterase"/>
</dbReference>
<gene>
    <name evidence="4" type="ORF">F4556_003559</name>
</gene>
<dbReference type="EMBL" id="JACHJR010000001">
    <property type="protein sequence ID" value="MBB4948024.1"/>
    <property type="molecule type" value="Genomic_DNA"/>
</dbReference>
<evidence type="ECO:0000313" key="4">
    <source>
        <dbReference type="EMBL" id="MBB4948024.1"/>
    </source>
</evidence>
<organism evidence="4 5">
    <name type="scientific">Kitasatospora gansuensis</name>
    <dbReference type="NCBI Taxonomy" id="258050"/>
    <lineage>
        <taxon>Bacteria</taxon>
        <taxon>Bacillati</taxon>
        <taxon>Actinomycetota</taxon>
        <taxon>Actinomycetes</taxon>
        <taxon>Kitasatosporales</taxon>
        <taxon>Streptomycetaceae</taxon>
        <taxon>Kitasatospora</taxon>
    </lineage>
</organism>
<name>A0A7W7SCL5_9ACTN</name>
<dbReference type="InterPro" id="IPR012223">
    <property type="entry name" value="TEII"/>
</dbReference>
<dbReference type="SUPFAM" id="SSF53474">
    <property type="entry name" value="alpha/beta-Hydrolases"/>
    <property type="match status" value="1"/>
</dbReference>
<reference evidence="4 5" key="1">
    <citation type="submission" date="2020-08" db="EMBL/GenBank/DDBJ databases">
        <title>Sequencing the genomes of 1000 actinobacteria strains.</title>
        <authorList>
            <person name="Klenk H.-P."/>
        </authorList>
    </citation>
    <scope>NUCLEOTIDE SEQUENCE [LARGE SCALE GENOMIC DNA]</scope>
    <source>
        <strain evidence="4 5">DSM 44786</strain>
    </source>
</reference>
<keyword evidence="5" id="KW-1185">Reference proteome</keyword>
<accession>A0A7W7SCL5</accession>
<evidence type="ECO:0000256" key="2">
    <source>
        <dbReference type="SAM" id="MobiDB-lite"/>
    </source>
</evidence>
<dbReference type="Pfam" id="PF00975">
    <property type="entry name" value="Thioesterase"/>
    <property type="match status" value="1"/>
</dbReference>
<dbReference type="AlphaFoldDB" id="A0A7W7SCL5"/>
<protein>
    <submittedName>
        <fullName evidence="4">Surfactin synthase thioesterase subunit</fullName>
    </submittedName>
</protein>
<proteinExistence type="inferred from homology"/>
<comment type="similarity">
    <text evidence="1">Belongs to the thioesterase family.</text>
</comment>
<feature type="region of interest" description="Disordered" evidence="2">
    <location>
        <begin position="239"/>
        <end position="268"/>
    </location>
</feature>
<dbReference type="Gene3D" id="3.40.50.1820">
    <property type="entry name" value="alpha/beta hydrolase"/>
    <property type="match status" value="1"/>
</dbReference>
<dbReference type="RefSeq" id="WP_184916898.1">
    <property type="nucleotide sequence ID" value="NZ_JACHJR010000001.1"/>
</dbReference>
<sequence>MRVFLLPPAGASAGVFKDWIEPLSALGVQPVAVELPGRGTRLGEPLVDSVPALVDRLVAEHTPAQGERWAVVGHSMGALLGAAWAARAHALGRAAQLLLVSASAPPWLHSTAAELVGTDDELWQRVADLGGLPPALRAHPAARLLFGRVLRADVTAAARYRPAGPEPVGCPVLAVRGADDPLVTAGLLSGWAGLTDRAFEELTLPGGHFYRDGLADLLPVLAARLTAIGPAVSNLSAPDSLLTDGPSVGRSPRGDDGAPTKFTERVAR</sequence>
<dbReference type="PANTHER" id="PTHR11487:SF0">
    <property type="entry name" value="S-ACYL FATTY ACID SYNTHASE THIOESTERASE, MEDIUM CHAIN"/>
    <property type="match status" value="1"/>
</dbReference>